<protein>
    <recommendedName>
        <fullName evidence="8">Gustatory receptor</fullName>
    </recommendedName>
</protein>
<dbReference type="GO" id="GO:0030424">
    <property type="term" value="C:axon"/>
    <property type="evidence" value="ECO:0007669"/>
    <property type="project" value="TreeGrafter"/>
</dbReference>
<dbReference type="Proteomes" id="UP001458880">
    <property type="component" value="Unassembled WGS sequence"/>
</dbReference>
<dbReference type="EMBL" id="JASPKY010000293">
    <property type="protein sequence ID" value="KAK9710445.1"/>
    <property type="molecule type" value="Genomic_DNA"/>
</dbReference>
<dbReference type="GO" id="GO:0030425">
    <property type="term" value="C:dendrite"/>
    <property type="evidence" value="ECO:0007669"/>
    <property type="project" value="TreeGrafter"/>
</dbReference>
<accession>A0AAW1JZN7</accession>
<keyword evidence="7 8" id="KW-0807">Transducer</keyword>
<sequence length="396" mass="46168">MFRISRRTNMKYIQPLFHLATIFAITPPFNFQNNKIDYGWRYKILRVLVILYILAGFVYSFIEKAYHLQPLIHNTVVVVDYLAFISCFLINILTILSGNFYNFDHLKKLLDTLMGIDKILHRYHKERSTDTKTYIRTELFLGFSILLVAIICDYILWYRATDGALQISAIYENTQRIQTHVMMHLICNLISCIRYRYRDANSLLTEIVVKEESSKFNGKLFLDKLKQEYNVRSVIKIYIGLNKMIDCINKLYGWTLLCLNVNIIATLLLSFDFIIEYASEANILRDKYGISFILLMFIWSFFSLVLGVLLANLAHSTTLIIQNTSHLSYKLLQCIPCDTMNPLLQEMREDLVLLSEQMSARTPSFSAAGFFNIDYTMLFTLLSSITSYLVVLIQFN</sequence>
<name>A0AAW1JZN7_POPJA</name>
<evidence type="ECO:0000256" key="4">
    <source>
        <dbReference type="ARBA" id="ARBA00022989"/>
    </source>
</evidence>
<dbReference type="InterPro" id="IPR013604">
    <property type="entry name" value="7TM_chemorcpt"/>
</dbReference>
<comment type="caution">
    <text evidence="9">The sequence shown here is derived from an EMBL/GenBank/DDBJ whole genome shotgun (WGS) entry which is preliminary data.</text>
</comment>
<dbReference type="GO" id="GO:0043025">
    <property type="term" value="C:neuronal cell body"/>
    <property type="evidence" value="ECO:0007669"/>
    <property type="project" value="TreeGrafter"/>
</dbReference>
<comment type="function">
    <text evidence="8">Gustatory receptor which mediates acceptance or avoidance behavior, depending on its substrates.</text>
</comment>
<feature type="transmembrane region" description="Helical" evidence="8">
    <location>
        <begin position="43"/>
        <end position="62"/>
    </location>
</feature>
<reference evidence="9 10" key="1">
    <citation type="journal article" date="2024" name="BMC Genomics">
        <title>De novo assembly and annotation of Popillia japonica's genome with initial clues to its potential as an invasive pest.</title>
        <authorList>
            <person name="Cucini C."/>
            <person name="Boschi S."/>
            <person name="Funari R."/>
            <person name="Cardaioli E."/>
            <person name="Iannotti N."/>
            <person name="Marturano G."/>
            <person name="Paoli F."/>
            <person name="Bruttini M."/>
            <person name="Carapelli A."/>
            <person name="Frati F."/>
            <person name="Nardi F."/>
        </authorList>
    </citation>
    <scope>NUCLEOTIDE SEQUENCE [LARGE SCALE GENOMIC DNA]</scope>
    <source>
        <strain evidence="9">DMR45628</strain>
    </source>
</reference>
<keyword evidence="6 8" id="KW-0675">Receptor</keyword>
<keyword evidence="10" id="KW-1185">Reference proteome</keyword>
<evidence type="ECO:0000256" key="1">
    <source>
        <dbReference type="ARBA" id="ARBA00004651"/>
    </source>
</evidence>
<comment type="similarity">
    <text evidence="8">Belongs to the insect chemoreceptor superfamily. Gustatory receptor (GR) family.</text>
</comment>
<dbReference type="GO" id="GO:0007635">
    <property type="term" value="P:chemosensory behavior"/>
    <property type="evidence" value="ECO:0007669"/>
    <property type="project" value="TreeGrafter"/>
</dbReference>
<evidence type="ECO:0000313" key="10">
    <source>
        <dbReference type="Proteomes" id="UP001458880"/>
    </source>
</evidence>
<keyword evidence="5 8" id="KW-0472">Membrane</keyword>
<evidence type="ECO:0000313" key="9">
    <source>
        <dbReference type="EMBL" id="KAK9710445.1"/>
    </source>
</evidence>
<evidence type="ECO:0000256" key="2">
    <source>
        <dbReference type="ARBA" id="ARBA00022475"/>
    </source>
</evidence>
<evidence type="ECO:0000256" key="7">
    <source>
        <dbReference type="ARBA" id="ARBA00023224"/>
    </source>
</evidence>
<feature type="transmembrane region" description="Helical" evidence="8">
    <location>
        <begin position="375"/>
        <end position="395"/>
    </location>
</feature>
<keyword evidence="3 8" id="KW-0812">Transmembrane</keyword>
<comment type="caution">
    <text evidence="8">Lacks conserved residue(s) required for the propagation of feature annotation.</text>
</comment>
<comment type="subcellular location">
    <subcellularLocation>
        <location evidence="1 8">Cell membrane</location>
        <topology evidence="1 8">Multi-pass membrane protein</topology>
    </subcellularLocation>
</comment>
<evidence type="ECO:0000256" key="6">
    <source>
        <dbReference type="ARBA" id="ARBA00023170"/>
    </source>
</evidence>
<feature type="transmembrane region" description="Helical" evidence="8">
    <location>
        <begin position="82"/>
        <end position="101"/>
    </location>
</feature>
<feature type="transmembrane region" description="Helical" evidence="8">
    <location>
        <begin position="251"/>
        <end position="271"/>
    </location>
</feature>
<proteinExistence type="inferred from homology"/>
<dbReference type="GO" id="GO:0008049">
    <property type="term" value="P:male courtship behavior"/>
    <property type="evidence" value="ECO:0007669"/>
    <property type="project" value="TreeGrafter"/>
</dbReference>
<keyword evidence="4 8" id="KW-1133">Transmembrane helix</keyword>
<evidence type="ECO:0000256" key="8">
    <source>
        <dbReference type="RuleBase" id="RU363108"/>
    </source>
</evidence>
<dbReference type="AlphaFoldDB" id="A0AAW1JZN7"/>
<dbReference type="GO" id="GO:0005886">
    <property type="term" value="C:plasma membrane"/>
    <property type="evidence" value="ECO:0007669"/>
    <property type="project" value="UniProtKB-SubCell"/>
</dbReference>
<keyword evidence="2 8" id="KW-1003">Cell membrane</keyword>
<evidence type="ECO:0000256" key="5">
    <source>
        <dbReference type="ARBA" id="ARBA00023136"/>
    </source>
</evidence>
<feature type="transmembrane region" description="Helical" evidence="8">
    <location>
        <begin position="139"/>
        <end position="157"/>
    </location>
</feature>
<gene>
    <name evidence="9" type="ORF">QE152_g26016</name>
</gene>
<feature type="transmembrane region" description="Helical" evidence="8">
    <location>
        <begin position="291"/>
        <end position="313"/>
    </location>
</feature>
<dbReference type="GO" id="GO:0050909">
    <property type="term" value="P:sensory perception of taste"/>
    <property type="evidence" value="ECO:0007669"/>
    <property type="project" value="InterPro"/>
</dbReference>
<dbReference type="GO" id="GO:0007165">
    <property type="term" value="P:signal transduction"/>
    <property type="evidence" value="ECO:0007669"/>
    <property type="project" value="UniProtKB-KW"/>
</dbReference>
<dbReference type="PANTHER" id="PTHR21143">
    <property type="entry name" value="INVERTEBRATE GUSTATORY RECEPTOR"/>
    <property type="match status" value="1"/>
</dbReference>
<evidence type="ECO:0000256" key="3">
    <source>
        <dbReference type="ARBA" id="ARBA00022692"/>
    </source>
</evidence>
<dbReference type="PANTHER" id="PTHR21143:SF104">
    <property type="entry name" value="GUSTATORY RECEPTOR 8A-RELATED"/>
    <property type="match status" value="1"/>
</dbReference>
<dbReference type="Pfam" id="PF08395">
    <property type="entry name" value="7tm_7"/>
    <property type="match status" value="1"/>
</dbReference>
<organism evidence="9 10">
    <name type="scientific">Popillia japonica</name>
    <name type="common">Japanese beetle</name>
    <dbReference type="NCBI Taxonomy" id="7064"/>
    <lineage>
        <taxon>Eukaryota</taxon>
        <taxon>Metazoa</taxon>
        <taxon>Ecdysozoa</taxon>
        <taxon>Arthropoda</taxon>
        <taxon>Hexapoda</taxon>
        <taxon>Insecta</taxon>
        <taxon>Pterygota</taxon>
        <taxon>Neoptera</taxon>
        <taxon>Endopterygota</taxon>
        <taxon>Coleoptera</taxon>
        <taxon>Polyphaga</taxon>
        <taxon>Scarabaeiformia</taxon>
        <taxon>Scarabaeidae</taxon>
        <taxon>Rutelinae</taxon>
        <taxon>Popillia</taxon>
    </lineage>
</organism>